<dbReference type="Gene3D" id="3.90.1200.10">
    <property type="match status" value="1"/>
</dbReference>
<comment type="caution">
    <text evidence="1">The sequence shown here is derived from an EMBL/GenBank/DDBJ whole genome shotgun (WGS) entry which is preliminary data.</text>
</comment>
<accession>A0ABV4KYY6</accession>
<organism evidence="1 2">
    <name type="scientific">Enterovibrio norvegicus</name>
    <dbReference type="NCBI Taxonomy" id="188144"/>
    <lineage>
        <taxon>Bacteria</taxon>
        <taxon>Pseudomonadati</taxon>
        <taxon>Pseudomonadota</taxon>
        <taxon>Gammaproteobacteria</taxon>
        <taxon>Vibrionales</taxon>
        <taxon>Vibrionaceae</taxon>
        <taxon>Enterovibrio</taxon>
    </lineage>
</organism>
<dbReference type="InterPro" id="IPR011009">
    <property type="entry name" value="Kinase-like_dom_sf"/>
</dbReference>
<gene>
    <name evidence="1" type="ORF">ACED35_04695</name>
</gene>
<dbReference type="PANTHER" id="PTHR40086:SF1">
    <property type="entry name" value="CELL CYCLE REGULATOR CCRZ"/>
    <property type="match status" value="1"/>
</dbReference>
<name>A0ABV4KYY6_9GAMM</name>
<sequence>MHSNAIDEKAAVIETLRPYCIITSAEYLVGGLSNRCMVLQDAEGHRYVWRPQGEGARVFGANREHEFNALVLGYDAGLTSKPVCVIPEGLLTAWIDGEVLGSADVETVTPLLVRIHEMTPPTNTFDPFEKAQHYFAHLSDSAKTDRVIKIHAYFQRHAFKSGLALTMCHYDLGYYNLINTPNGQLSVIDWEYAALGDPALDIVMTALANDIKLSLAVNHYCAHRRIDDVAHWMDACEQWVPVAKYLGLLWFLLGYELYGLTLYKERADTYLHELDNIMHG</sequence>
<dbReference type="Gene3D" id="3.30.200.20">
    <property type="entry name" value="Phosphorylase Kinase, domain 1"/>
    <property type="match status" value="1"/>
</dbReference>
<dbReference type="Proteomes" id="UP001569154">
    <property type="component" value="Unassembled WGS sequence"/>
</dbReference>
<dbReference type="PANTHER" id="PTHR40086">
    <property type="entry name" value="PHOSPHOTRANSFERASE YTMP-RELATED"/>
    <property type="match status" value="1"/>
</dbReference>
<proteinExistence type="predicted"/>
<dbReference type="InterPro" id="IPR052077">
    <property type="entry name" value="CcrZ_PhaseVar_Mediator"/>
</dbReference>
<evidence type="ECO:0000313" key="2">
    <source>
        <dbReference type="Proteomes" id="UP001569154"/>
    </source>
</evidence>
<keyword evidence="2" id="KW-1185">Reference proteome</keyword>
<dbReference type="SUPFAM" id="SSF56112">
    <property type="entry name" value="Protein kinase-like (PK-like)"/>
    <property type="match status" value="1"/>
</dbReference>
<reference evidence="1 2" key="1">
    <citation type="submission" date="2024-06" db="EMBL/GenBank/DDBJ databases">
        <authorList>
            <person name="Steensen K."/>
            <person name="Seneca J."/>
            <person name="Bartlau N."/>
            <person name="Yu A.X."/>
            <person name="Polz M.F."/>
        </authorList>
    </citation>
    <scope>NUCLEOTIDE SEQUENCE [LARGE SCALE GENOMIC DNA]</scope>
    <source>
        <strain evidence="1 2">1F260</strain>
    </source>
</reference>
<dbReference type="RefSeq" id="WP_241814544.1">
    <property type="nucleotide sequence ID" value="NZ_AJYG02000063.1"/>
</dbReference>
<dbReference type="Pfam" id="PF01633">
    <property type="entry name" value="Choline_kinase"/>
    <property type="match status" value="1"/>
</dbReference>
<dbReference type="EMBL" id="JBGONM010000007">
    <property type="protein sequence ID" value="MEZ8080399.1"/>
    <property type="molecule type" value="Genomic_DNA"/>
</dbReference>
<evidence type="ECO:0000313" key="1">
    <source>
        <dbReference type="EMBL" id="MEZ8080399.1"/>
    </source>
</evidence>
<protein>
    <submittedName>
        <fullName evidence="1">Phosphotransferase</fullName>
    </submittedName>
</protein>